<evidence type="ECO:0000313" key="10">
    <source>
        <dbReference type="EMBL" id="KAD2060940.1"/>
    </source>
</evidence>
<dbReference type="PANTHER" id="PTHR10795">
    <property type="entry name" value="PROPROTEIN CONVERTASE SUBTILISIN/KEXIN"/>
    <property type="match status" value="1"/>
</dbReference>
<dbReference type="Pfam" id="PF00082">
    <property type="entry name" value="Peptidase_S8"/>
    <property type="match status" value="1"/>
</dbReference>
<dbReference type="PRINTS" id="PR00723">
    <property type="entry name" value="SUBTILISIN"/>
</dbReference>
<gene>
    <name evidence="11" type="ORF">E3N88_14721</name>
    <name evidence="10" type="ORF">E3N88_41932</name>
</gene>
<dbReference type="EMBL" id="SZYD01000007">
    <property type="protein sequence ID" value="KAD5803361.1"/>
    <property type="molecule type" value="Genomic_DNA"/>
</dbReference>
<keyword evidence="5 7" id="KW-0720">Serine protease</keyword>
<organism evidence="10 12">
    <name type="scientific">Mikania micrantha</name>
    <name type="common">bitter vine</name>
    <dbReference type="NCBI Taxonomy" id="192012"/>
    <lineage>
        <taxon>Eukaryota</taxon>
        <taxon>Viridiplantae</taxon>
        <taxon>Streptophyta</taxon>
        <taxon>Embryophyta</taxon>
        <taxon>Tracheophyta</taxon>
        <taxon>Spermatophyta</taxon>
        <taxon>Magnoliopsida</taxon>
        <taxon>eudicotyledons</taxon>
        <taxon>Gunneridae</taxon>
        <taxon>Pentapetalae</taxon>
        <taxon>asterids</taxon>
        <taxon>campanulids</taxon>
        <taxon>Asterales</taxon>
        <taxon>Asteraceae</taxon>
        <taxon>Asteroideae</taxon>
        <taxon>Heliantheae alliance</taxon>
        <taxon>Eupatorieae</taxon>
        <taxon>Mikania</taxon>
    </lineage>
</organism>
<dbReference type="InterPro" id="IPR034197">
    <property type="entry name" value="Peptidases_S8_3"/>
</dbReference>
<reference evidence="10 12" key="1">
    <citation type="submission" date="2019-05" db="EMBL/GenBank/DDBJ databases">
        <title>Mikania micrantha, genome provides insights into the molecular mechanism of rapid growth.</title>
        <authorList>
            <person name="Liu B."/>
        </authorList>
    </citation>
    <scope>NUCLEOTIDE SEQUENCE [LARGE SCALE GENOMIC DNA]</scope>
    <source>
        <strain evidence="10">NLD-2019</strain>
        <tissue evidence="10">Leaf</tissue>
    </source>
</reference>
<dbReference type="InterPro" id="IPR036852">
    <property type="entry name" value="Peptidase_S8/S53_dom_sf"/>
</dbReference>
<dbReference type="OrthoDB" id="29072at2759"/>
<dbReference type="PROSITE" id="PS51892">
    <property type="entry name" value="SUBTILASE"/>
    <property type="match status" value="1"/>
</dbReference>
<feature type="domain" description="Peptidase S8/S53" evidence="8">
    <location>
        <begin position="53"/>
        <end position="510"/>
    </location>
</feature>
<dbReference type="Pfam" id="PF17766">
    <property type="entry name" value="fn3_6"/>
    <property type="match status" value="1"/>
</dbReference>
<protein>
    <recommendedName>
        <fullName evidence="13">Peptidase S8/S53 domain-containing protein</fullName>
    </recommendedName>
</protein>
<sequence length="796" mass="86587">MLTPDQANKLSENEGVVSVFESKMNRLHTTNSWKFLGIDSIPQYNKLSTDIQSDVIVGVIDTGVWPESQSFNDYGLGPVPTKFRGECVSGQNFTRLNCNRKIIGARYYSKGFEAVNGPLENTNQTFFRSARDSDGHGTHTSSTIAGSKVSNVSLYGLGSGTARGGVPTARLSIYKACWFDKCEDADVLAAYSDAIHDGVDVLSLSIGPSPPQQNYFHDSMSIGSFHAFQEGIVVCASAGNSFPPNTAINVAPWMVTVGASTIDREFPSYILLGNQKQLKGFGVNTKPDQGTHYGLITGGAAAASGIPFKNASFCKTNTLDSNLIKDRIVICMLETLRDDRKEKVIEIKEGGGAGMILIDPLAKYVLFRSVIQSVLIGTSEADELQSYMTSEKNPTARIYLTVTSLGTKPAPVMAIFSSKGPNIITPDIIKPDITAPGVNILAAWSPLATKDAAGNSINYNIASGTSMSCPHVAAIAALLKSVHPYWSPAAIKSAIMTTATTIDNTQNFITNYDSTTATPFDYGSGHINPAAAINPGLIYDFDTSNLINLLCSYGATAAQLNNLTTTVSCNNPLTPSYNFNYPSIGVANVKGNVSVYRTVTYIGKGPTVYYSKFEAIAGVNVSVYPDVLRFRRSGEKMSFRVDLVAYKSSNGSFEFGSLTWWNEVHRQLMDTPDRIRLLEKKERRDSRAPTTPFSRFRLLLFRSPLLWESLLLSPPLATKMFQFAMLSLACPWIQQQFERILVVPEDPATGEPGTESFPPFSVDSLALRTLILRMSDCPSPTLIAQPESGQLMRSTY</sequence>
<dbReference type="PROSITE" id="PS00138">
    <property type="entry name" value="SUBTILASE_SER"/>
    <property type="match status" value="1"/>
</dbReference>
<dbReference type="AlphaFoldDB" id="A0A5N6LJ78"/>
<evidence type="ECO:0000259" key="8">
    <source>
        <dbReference type="Pfam" id="PF00082"/>
    </source>
</evidence>
<keyword evidence="4 7" id="KW-0378">Hydrolase</keyword>
<dbReference type="GO" id="GO:0006508">
    <property type="term" value="P:proteolysis"/>
    <property type="evidence" value="ECO:0007669"/>
    <property type="project" value="UniProtKB-KW"/>
</dbReference>
<evidence type="ECO:0000256" key="6">
    <source>
        <dbReference type="PIRSR" id="PIRSR615500-1"/>
    </source>
</evidence>
<dbReference type="CDD" id="cd04852">
    <property type="entry name" value="Peptidases_S8_3"/>
    <property type="match status" value="1"/>
</dbReference>
<dbReference type="GO" id="GO:0004252">
    <property type="term" value="F:serine-type endopeptidase activity"/>
    <property type="evidence" value="ECO:0007669"/>
    <property type="project" value="UniProtKB-UniRule"/>
</dbReference>
<keyword evidence="3" id="KW-0732">Signal</keyword>
<dbReference type="Gene3D" id="2.60.40.2310">
    <property type="match status" value="1"/>
</dbReference>
<dbReference type="Gene3D" id="3.50.30.30">
    <property type="match status" value="1"/>
</dbReference>
<name>A0A5N6LJ78_9ASTR</name>
<dbReference type="EMBL" id="SZYD01000205">
    <property type="protein sequence ID" value="KAD2060940.1"/>
    <property type="molecule type" value="Genomic_DNA"/>
</dbReference>
<dbReference type="InterPro" id="IPR000209">
    <property type="entry name" value="Peptidase_S8/S53_dom"/>
</dbReference>
<evidence type="ECO:0000256" key="5">
    <source>
        <dbReference type="ARBA" id="ARBA00022825"/>
    </source>
</evidence>
<dbReference type="InterPro" id="IPR015500">
    <property type="entry name" value="Peptidase_S8_subtilisin-rel"/>
</dbReference>
<evidence type="ECO:0000256" key="2">
    <source>
        <dbReference type="ARBA" id="ARBA00022670"/>
    </source>
</evidence>
<evidence type="ECO:0000256" key="3">
    <source>
        <dbReference type="ARBA" id="ARBA00022729"/>
    </source>
</evidence>
<feature type="active site" description="Charge relay system" evidence="6 7">
    <location>
        <position position="61"/>
    </location>
</feature>
<dbReference type="InterPro" id="IPR045051">
    <property type="entry name" value="SBT"/>
</dbReference>
<feature type="domain" description="Subtilisin-like protease fibronectin type-III" evidence="9">
    <location>
        <begin position="578"/>
        <end position="666"/>
    </location>
</feature>
<dbReference type="InterPro" id="IPR041469">
    <property type="entry name" value="Subtilisin-like_FN3"/>
</dbReference>
<dbReference type="InterPro" id="IPR023828">
    <property type="entry name" value="Peptidase_S8_Ser-AS"/>
</dbReference>
<evidence type="ECO:0000259" key="9">
    <source>
        <dbReference type="Pfam" id="PF17766"/>
    </source>
</evidence>
<proteinExistence type="inferred from homology"/>
<evidence type="ECO:0008006" key="13">
    <source>
        <dbReference type="Google" id="ProtNLM"/>
    </source>
</evidence>
<dbReference type="SUPFAM" id="SSF52743">
    <property type="entry name" value="Subtilisin-like"/>
    <property type="match status" value="1"/>
</dbReference>
<comment type="caution">
    <text evidence="10">The sequence shown here is derived from an EMBL/GenBank/DDBJ whole genome shotgun (WGS) entry which is preliminary data.</text>
</comment>
<dbReference type="FunFam" id="3.40.50.200:FF:000006">
    <property type="entry name" value="Subtilisin-like protease SBT1.5"/>
    <property type="match status" value="1"/>
</dbReference>
<evidence type="ECO:0000256" key="1">
    <source>
        <dbReference type="ARBA" id="ARBA00011073"/>
    </source>
</evidence>
<keyword evidence="12" id="KW-1185">Reference proteome</keyword>
<dbReference type="CDD" id="cd02120">
    <property type="entry name" value="PA_subtilisin_like"/>
    <property type="match status" value="1"/>
</dbReference>
<accession>A0A5N6LJ78</accession>
<feature type="active site" description="Charge relay system" evidence="6 7">
    <location>
        <position position="466"/>
    </location>
</feature>
<dbReference type="Gene3D" id="3.40.50.200">
    <property type="entry name" value="Peptidase S8/S53 domain"/>
    <property type="match status" value="1"/>
</dbReference>
<comment type="similarity">
    <text evidence="1 7">Belongs to the peptidase S8 family.</text>
</comment>
<evidence type="ECO:0000313" key="11">
    <source>
        <dbReference type="EMBL" id="KAD5803361.1"/>
    </source>
</evidence>
<evidence type="ECO:0000256" key="4">
    <source>
        <dbReference type="ARBA" id="ARBA00022801"/>
    </source>
</evidence>
<evidence type="ECO:0000313" key="12">
    <source>
        <dbReference type="Proteomes" id="UP000326396"/>
    </source>
</evidence>
<feature type="active site" description="Charge relay system" evidence="6 7">
    <location>
        <position position="136"/>
    </location>
</feature>
<keyword evidence="2 7" id="KW-0645">Protease</keyword>
<evidence type="ECO:0000256" key="7">
    <source>
        <dbReference type="PROSITE-ProRule" id="PRU01240"/>
    </source>
</evidence>
<dbReference type="Proteomes" id="UP000326396">
    <property type="component" value="Linkage Group LG15"/>
</dbReference>